<accession>A0A2N9W4C7</accession>
<feature type="transmembrane region" description="Helical" evidence="1">
    <location>
        <begin position="20"/>
        <end position="41"/>
    </location>
</feature>
<dbReference type="RefSeq" id="WP_099999260.1">
    <property type="nucleotide sequence ID" value="NZ_CP017940.1"/>
</dbReference>
<organism evidence="2 3">
    <name type="scientific">Phyllobacterium zundukense</name>
    <dbReference type="NCBI Taxonomy" id="1867719"/>
    <lineage>
        <taxon>Bacteria</taxon>
        <taxon>Pseudomonadati</taxon>
        <taxon>Pseudomonadota</taxon>
        <taxon>Alphaproteobacteria</taxon>
        <taxon>Hyphomicrobiales</taxon>
        <taxon>Phyllobacteriaceae</taxon>
        <taxon>Phyllobacterium</taxon>
    </lineage>
</organism>
<keyword evidence="1" id="KW-0472">Membrane</keyword>
<sequence length="241" mass="26742">MQSSTHRIEPIAGSSSLQRIFYCVAALAVLSLGLAAAGRFLGHGISLGGHTEDTTLQEIVIGNTVLALPANMIRFDRQRRGGVAERVDIYLHWPDMQGYRPEFIQDFNGSGPEKRLLFVTFEPRAISQDMSDRYGPIYSTLTDGPGVKGPAGLTIQTLQTESGFVNEELIVSPQRAGKAPFVARCLDIETSRNNLASCQRDIFVGEDLQLTYRFPREMLNDWQQIDLQMQAFAQAHIKGLK</sequence>
<keyword evidence="1" id="KW-1133">Transmembrane helix</keyword>
<proteinExistence type="predicted"/>
<dbReference type="AlphaFoldDB" id="A0A2N9W4C7"/>
<keyword evidence="3" id="KW-1185">Reference proteome</keyword>
<dbReference type="KEGG" id="pht:BLM14_10080"/>
<comment type="caution">
    <text evidence="2">The sequence shown here is derived from an EMBL/GenBank/DDBJ whole genome shotgun (WGS) entry which is preliminary data.</text>
</comment>
<dbReference type="OrthoDB" id="7959514at2"/>
<reference evidence="2 3" key="1">
    <citation type="journal article" date="2017" name="Int J Environ Stud">
        <title>Does the Miocene-Pliocene relict legume Oxytropis triphylla form nitrogen-fixing nodules with a combination of bacterial strains?</title>
        <authorList>
            <person name="Safronova V."/>
            <person name="Belimov A."/>
            <person name="Sazanova A."/>
            <person name="Kuznetsova I."/>
            <person name="Popova J."/>
            <person name="Andronov E."/>
            <person name="Verkhozina A."/>
            <person name="Tikhonovich I."/>
        </authorList>
    </citation>
    <scope>NUCLEOTIDE SEQUENCE [LARGE SCALE GENOMIC DNA]</scope>
    <source>
        <strain evidence="2 3">Tri-38</strain>
    </source>
</reference>
<evidence type="ECO:0000313" key="2">
    <source>
        <dbReference type="EMBL" id="PIO46595.1"/>
    </source>
</evidence>
<gene>
    <name evidence="2" type="ORF">B5P45_02000</name>
</gene>
<dbReference type="Proteomes" id="UP000232163">
    <property type="component" value="Unassembled WGS sequence"/>
</dbReference>
<dbReference type="EMBL" id="MZMT01000003">
    <property type="protein sequence ID" value="PIO46595.1"/>
    <property type="molecule type" value="Genomic_DNA"/>
</dbReference>
<evidence type="ECO:0000313" key="3">
    <source>
        <dbReference type="Proteomes" id="UP000232163"/>
    </source>
</evidence>
<evidence type="ECO:0000256" key="1">
    <source>
        <dbReference type="SAM" id="Phobius"/>
    </source>
</evidence>
<keyword evidence="1" id="KW-0812">Transmembrane</keyword>
<name>A0A2N9W4C7_9HYPH</name>
<protein>
    <submittedName>
        <fullName evidence="2">Uncharacterized protein</fullName>
    </submittedName>
</protein>